<dbReference type="InterPro" id="IPR032466">
    <property type="entry name" value="Metal_Hydrolase"/>
</dbReference>
<dbReference type="SUPFAM" id="SSF51556">
    <property type="entry name" value="Metallo-dependent hydrolases"/>
    <property type="match status" value="1"/>
</dbReference>
<proteinExistence type="inferred from homology"/>
<organism evidence="10 11">
    <name type="scientific">Sinobacterium caligoides</name>
    <dbReference type="NCBI Taxonomy" id="933926"/>
    <lineage>
        <taxon>Bacteria</taxon>
        <taxon>Pseudomonadati</taxon>
        <taxon>Pseudomonadota</taxon>
        <taxon>Gammaproteobacteria</taxon>
        <taxon>Cellvibrionales</taxon>
        <taxon>Spongiibacteraceae</taxon>
        <taxon>Sinobacterium</taxon>
    </lineage>
</organism>
<sequence>MSKKTLTAVRGNILHFLSDPALHGDEAYQYVEDGILLCENGHIKKLGSAHELLGEIPEEVEIEHYPGHLIVPGFIDTHVHYPQIGMIAAYGEQLLEWLETYTFPTERRFSDQVYAEQVAEVFLNELVSCGTTTALVFGTVHPQSVDAFFNKAEARNLRMICGKVLMDRNCPDYLRDSAESGYRESRDLINRWHGKDRLQYAITPRFAPTSSPEQLGRAGDLLRENPGVYMHTHLSENKNEIAWVQELYPDSKHYLDVYDRYNLLGNRSVFAHGVHLCDDACQRLADTQSAIAHCPSSNLFLGSGLFPLQKLRDLGVKMGFGTDVGAGTSFSMLQTMSDAYKIQQLQGSTLPAMQAFYRATLGSAEALDLQSTIGNFEYGKEADFVVLNPRASTLLNFRVDRARNLEEQLFVLAMLGDDRTVSATYIMGEAQFKREDHCTKAGCTHTHC</sequence>
<keyword evidence="5 8" id="KW-0378">Hydrolase</keyword>
<dbReference type="SUPFAM" id="SSF51338">
    <property type="entry name" value="Composite domain of metallo-dependent hydrolases"/>
    <property type="match status" value="1"/>
</dbReference>
<dbReference type="InterPro" id="IPR006680">
    <property type="entry name" value="Amidohydro-rel"/>
</dbReference>
<dbReference type="EMBL" id="RKHR01000003">
    <property type="protein sequence ID" value="ROS05642.1"/>
    <property type="molecule type" value="Genomic_DNA"/>
</dbReference>
<evidence type="ECO:0000256" key="4">
    <source>
        <dbReference type="ARBA" id="ARBA00022723"/>
    </source>
</evidence>
<dbReference type="Gene3D" id="3.20.20.140">
    <property type="entry name" value="Metal-dependent hydrolases"/>
    <property type="match status" value="1"/>
</dbReference>
<dbReference type="FunFam" id="3.20.20.140:FF:000022">
    <property type="entry name" value="Guanine deaminase"/>
    <property type="match status" value="1"/>
</dbReference>
<dbReference type="EC" id="3.5.4.3" evidence="3 7"/>
<dbReference type="PANTHER" id="PTHR11271:SF6">
    <property type="entry name" value="GUANINE DEAMINASE"/>
    <property type="match status" value="1"/>
</dbReference>
<dbReference type="GO" id="GO:0006147">
    <property type="term" value="P:guanine catabolic process"/>
    <property type="evidence" value="ECO:0007669"/>
    <property type="project" value="UniProtKB-UniRule"/>
</dbReference>
<dbReference type="InterPro" id="IPR014311">
    <property type="entry name" value="Guanine_deaminase"/>
</dbReference>
<dbReference type="InterPro" id="IPR011059">
    <property type="entry name" value="Metal-dep_hydrolase_composite"/>
</dbReference>
<dbReference type="InterPro" id="IPR051607">
    <property type="entry name" value="Metallo-dep_hydrolases"/>
</dbReference>
<reference evidence="10 11" key="1">
    <citation type="submission" date="2018-11" db="EMBL/GenBank/DDBJ databases">
        <title>Genomic Encyclopedia of Type Strains, Phase IV (KMG-IV): sequencing the most valuable type-strain genomes for metagenomic binning, comparative biology and taxonomic classification.</title>
        <authorList>
            <person name="Goeker M."/>
        </authorList>
    </citation>
    <scope>NUCLEOTIDE SEQUENCE [LARGE SCALE GENOMIC DNA]</scope>
    <source>
        <strain evidence="10 11">DSM 100316</strain>
    </source>
</reference>
<comment type="catalytic activity">
    <reaction evidence="8">
        <text>guanine + H2O + H(+) = xanthine + NH4(+)</text>
        <dbReference type="Rhea" id="RHEA:14665"/>
        <dbReference type="ChEBI" id="CHEBI:15377"/>
        <dbReference type="ChEBI" id="CHEBI:15378"/>
        <dbReference type="ChEBI" id="CHEBI:16235"/>
        <dbReference type="ChEBI" id="CHEBI:17712"/>
        <dbReference type="ChEBI" id="CHEBI:28938"/>
        <dbReference type="EC" id="3.5.4.3"/>
    </reaction>
</comment>
<dbReference type="CDD" id="cd01303">
    <property type="entry name" value="GDEase"/>
    <property type="match status" value="1"/>
</dbReference>
<keyword evidence="6 8" id="KW-0862">Zinc</keyword>
<dbReference type="RefSeq" id="WP_123711536.1">
    <property type="nucleotide sequence ID" value="NZ_RKHR01000003.1"/>
</dbReference>
<dbReference type="Gene3D" id="2.30.40.10">
    <property type="entry name" value="Urease, subunit C, domain 1"/>
    <property type="match status" value="1"/>
</dbReference>
<dbReference type="PANTHER" id="PTHR11271">
    <property type="entry name" value="GUANINE DEAMINASE"/>
    <property type="match status" value="1"/>
</dbReference>
<keyword evidence="4 8" id="KW-0479">Metal-binding</keyword>
<keyword evidence="11" id="KW-1185">Reference proteome</keyword>
<comment type="pathway">
    <text evidence="1 8">Purine metabolism; guanine degradation; xanthine from guanine: step 1/1.</text>
</comment>
<evidence type="ECO:0000256" key="3">
    <source>
        <dbReference type="ARBA" id="ARBA00012781"/>
    </source>
</evidence>
<evidence type="ECO:0000256" key="7">
    <source>
        <dbReference type="NCBIfam" id="TIGR02967"/>
    </source>
</evidence>
<comment type="function">
    <text evidence="8">Catalyzes the hydrolytic deamination of guanine, producing xanthine and ammonia.</text>
</comment>
<dbReference type="Proteomes" id="UP000275394">
    <property type="component" value="Unassembled WGS sequence"/>
</dbReference>
<evidence type="ECO:0000256" key="6">
    <source>
        <dbReference type="ARBA" id="ARBA00022833"/>
    </source>
</evidence>
<comment type="cofactor">
    <cofactor evidence="8">
        <name>Zn(2+)</name>
        <dbReference type="ChEBI" id="CHEBI:29105"/>
    </cofactor>
    <text evidence="8">Binds 1 zinc ion per subunit.</text>
</comment>
<dbReference type="NCBIfam" id="NF006679">
    <property type="entry name" value="PRK09228.1"/>
    <property type="match status" value="1"/>
</dbReference>
<accession>A0A3N2E151</accession>
<evidence type="ECO:0000259" key="9">
    <source>
        <dbReference type="Pfam" id="PF01979"/>
    </source>
</evidence>
<feature type="domain" description="Amidohydrolase-related" evidence="9">
    <location>
        <begin position="70"/>
        <end position="429"/>
    </location>
</feature>
<dbReference type="UniPathway" id="UPA00603">
    <property type="reaction ID" value="UER00660"/>
</dbReference>
<dbReference type="Pfam" id="PF01979">
    <property type="entry name" value="Amidohydro_1"/>
    <property type="match status" value="1"/>
</dbReference>
<dbReference type="NCBIfam" id="TIGR02967">
    <property type="entry name" value="guan_deamin"/>
    <property type="match status" value="1"/>
</dbReference>
<evidence type="ECO:0000313" key="10">
    <source>
        <dbReference type="EMBL" id="ROS05642.1"/>
    </source>
</evidence>
<comment type="similarity">
    <text evidence="2 8">Belongs to the metallo-dependent hydrolases superfamily. ATZ/TRZ family.</text>
</comment>
<evidence type="ECO:0000256" key="1">
    <source>
        <dbReference type="ARBA" id="ARBA00004984"/>
    </source>
</evidence>
<comment type="caution">
    <text evidence="10">The sequence shown here is derived from an EMBL/GenBank/DDBJ whole genome shotgun (WGS) entry which is preliminary data.</text>
</comment>
<dbReference type="GO" id="GO:0008270">
    <property type="term" value="F:zinc ion binding"/>
    <property type="evidence" value="ECO:0007669"/>
    <property type="project" value="UniProtKB-UniRule"/>
</dbReference>
<evidence type="ECO:0000256" key="2">
    <source>
        <dbReference type="ARBA" id="ARBA00006745"/>
    </source>
</evidence>
<dbReference type="OrthoDB" id="9787621at2"/>
<dbReference type="GO" id="GO:0008892">
    <property type="term" value="F:guanine deaminase activity"/>
    <property type="evidence" value="ECO:0007669"/>
    <property type="project" value="UniProtKB-UniRule"/>
</dbReference>
<dbReference type="AlphaFoldDB" id="A0A3N2E151"/>
<evidence type="ECO:0000256" key="5">
    <source>
        <dbReference type="ARBA" id="ARBA00022801"/>
    </source>
</evidence>
<evidence type="ECO:0000256" key="8">
    <source>
        <dbReference type="RuleBase" id="RU366009"/>
    </source>
</evidence>
<name>A0A3N2E151_9GAMM</name>
<dbReference type="GO" id="GO:0005829">
    <property type="term" value="C:cytosol"/>
    <property type="evidence" value="ECO:0007669"/>
    <property type="project" value="TreeGrafter"/>
</dbReference>
<evidence type="ECO:0000313" key="11">
    <source>
        <dbReference type="Proteomes" id="UP000275394"/>
    </source>
</evidence>
<protein>
    <recommendedName>
        <fullName evidence="3 7">Guanine deaminase</fullName>
        <shortName evidence="8">Guanase</shortName>
        <ecNumber evidence="3 7">3.5.4.3</ecNumber>
    </recommendedName>
    <alternativeName>
        <fullName evidence="8">Guanine aminohydrolase</fullName>
    </alternativeName>
</protein>
<gene>
    <name evidence="10" type="ORF">EDC56_1188</name>
</gene>